<evidence type="ECO:0000313" key="1">
    <source>
        <dbReference type="EMBL" id="JAD41487.1"/>
    </source>
</evidence>
<proteinExistence type="predicted"/>
<reference evidence="1" key="1">
    <citation type="submission" date="2014-09" db="EMBL/GenBank/DDBJ databases">
        <authorList>
            <person name="Magalhaes I.L.F."/>
            <person name="Oliveira U."/>
            <person name="Santos F.R."/>
            <person name="Vidigal T.H.D.A."/>
            <person name="Brescovit A.D."/>
            <person name="Santos A.J."/>
        </authorList>
    </citation>
    <scope>NUCLEOTIDE SEQUENCE</scope>
    <source>
        <tissue evidence="1">Shoot tissue taken approximately 20 cm above the soil surface</tissue>
    </source>
</reference>
<reference evidence="1" key="2">
    <citation type="journal article" date="2015" name="Data Brief">
        <title>Shoot transcriptome of the giant reed, Arundo donax.</title>
        <authorList>
            <person name="Barrero R.A."/>
            <person name="Guerrero F.D."/>
            <person name="Moolhuijzen P."/>
            <person name="Goolsby J.A."/>
            <person name="Tidwell J."/>
            <person name="Bellgard S.E."/>
            <person name="Bellgard M.I."/>
        </authorList>
    </citation>
    <scope>NUCLEOTIDE SEQUENCE</scope>
    <source>
        <tissue evidence="1">Shoot tissue taken approximately 20 cm above the soil surface</tissue>
    </source>
</reference>
<dbReference type="EMBL" id="GBRH01256408">
    <property type="protein sequence ID" value="JAD41487.1"/>
    <property type="molecule type" value="Transcribed_RNA"/>
</dbReference>
<name>A0A0A9A368_ARUDO</name>
<organism evidence="1">
    <name type="scientific">Arundo donax</name>
    <name type="common">Giant reed</name>
    <name type="synonym">Donax arundinaceus</name>
    <dbReference type="NCBI Taxonomy" id="35708"/>
    <lineage>
        <taxon>Eukaryota</taxon>
        <taxon>Viridiplantae</taxon>
        <taxon>Streptophyta</taxon>
        <taxon>Embryophyta</taxon>
        <taxon>Tracheophyta</taxon>
        <taxon>Spermatophyta</taxon>
        <taxon>Magnoliopsida</taxon>
        <taxon>Liliopsida</taxon>
        <taxon>Poales</taxon>
        <taxon>Poaceae</taxon>
        <taxon>PACMAD clade</taxon>
        <taxon>Arundinoideae</taxon>
        <taxon>Arundineae</taxon>
        <taxon>Arundo</taxon>
    </lineage>
</organism>
<dbReference type="AlphaFoldDB" id="A0A0A9A368"/>
<sequence length="34" mass="4089">MKRVMLVLILVQQLRKRTRSYRQDSMSVHGQNES</sequence>
<accession>A0A0A9A368</accession>
<protein>
    <submittedName>
        <fullName evidence="1">Uncharacterized protein</fullName>
    </submittedName>
</protein>